<dbReference type="Gene3D" id="3.40.640.10">
    <property type="entry name" value="Type I PLP-dependent aspartate aminotransferase-like (Major domain)"/>
    <property type="match status" value="1"/>
</dbReference>
<feature type="binding site" evidence="4">
    <location>
        <position position="235"/>
    </location>
    <ligand>
        <name>pyridoxal 5'-phosphate</name>
        <dbReference type="ChEBI" id="CHEBI:597326"/>
    </ligand>
</feature>
<dbReference type="Gene3D" id="3.90.1150.10">
    <property type="entry name" value="Aspartate Aminotransferase, domain 1"/>
    <property type="match status" value="1"/>
</dbReference>
<feature type="binding site" evidence="4">
    <location>
        <begin position="147"/>
        <end position="150"/>
    </location>
    <ligand>
        <name>pyridoxal 5'-phosphate</name>
        <dbReference type="ChEBI" id="CHEBI:597326"/>
    </ligand>
</feature>
<comment type="subunit">
    <text evidence="4 6">Homodimer.</text>
</comment>
<dbReference type="Pfam" id="PF22580">
    <property type="entry name" value="KYNU_C"/>
    <property type="match status" value="1"/>
</dbReference>
<feature type="binding site" evidence="4">
    <location>
        <position position="232"/>
    </location>
    <ligand>
        <name>pyridoxal 5'-phosphate</name>
        <dbReference type="ChEBI" id="CHEBI:597326"/>
    </ligand>
</feature>
<dbReference type="SUPFAM" id="SSF53383">
    <property type="entry name" value="PLP-dependent transferases"/>
    <property type="match status" value="1"/>
</dbReference>
<gene>
    <name evidence="4 7" type="primary">kynU</name>
    <name evidence="7" type="ORF">GCM10023330_19870</name>
</gene>
<accession>A0ABP9CN50</accession>
<evidence type="ECO:0000256" key="1">
    <source>
        <dbReference type="ARBA" id="ARBA00022642"/>
    </source>
</evidence>
<dbReference type="PIRSF" id="PIRSF038800">
    <property type="entry name" value="KYNU"/>
    <property type="match status" value="1"/>
</dbReference>
<feature type="binding site" evidence="4">
    <location>
        <position position="120"/>
    </location>
    <ligand>
        <name>pyridoxal 5'-phosphate</name>
        <dbReference type="ChEBI" id="CHEBI:597326"/>
    </ligand>
</feature>
<evidence type="ECO:0000313" key="8">
    <source>
        <dbReference type="Proteomes" id="UP001501433"/>
    </source>
</evidence>
<comment type="caution">
    <text evidence="7">The sequence shown here is derived from an EMBL/GenBank/DDBJ whole genome shotgun (WGS) entry which is preliminary data.</text>
</comment>
<comment type="similarity">
    <text evidence="4 6">Belongs to the kynureninase family.</text>
</comment>
<keyword evidence="8" id="KW-1185">Reference proteome</keyword>
<feature type="binding site" evidence="4">
    <location>
        <position position="257"/>
    </location>
    <ligand>
        <name>pyridoxal 5'-phosphate</name>
        <dbReference type="ChEBI" id="CHEBI:597326"/>
    </ligand>
</feature>
<evidence type="ECO:0000256" key="5">
    <source>
        <dbReference type="NCBIfam" id="TIGR01814"/>
    </source>
</evidence>
<dbReference type="InterPro" id="IPR015424">
    <property type="entry name" value="PyrdxlP-dep_Trfase"/>
</dbReference>
<dbReference type="PANTHER" id="PTHR14084">
    <property type="entry name" value="KYNURENINASE"/>
    <property type="match status" value="1"/>
</dbReference>
<comment type="caution">
    <text evidence="4">Lacks conserved residue(s) required for the propagation of feature annotation.</text>
</comment>
<feature type="modified residue" description="N6-(pyridoxal phosphate)lysine" evidence="4">
    <location>
        <position position="258"/>
    </location>
</feature>
<evidence type="ECO:0000256" key="4">
    <source>
        <dbReference type="HAMAP-Rule" id="MF_01970"/>
    </source>
</evidence>
<keyword evidence="1 4" id="KW-0662">Pyridine nucleotide biosynthesis</keyword>
<keyword evidence="2 4" id="KW-0378">Hydrolase</keyword>
<feature type="binding site" evidence="4">
    <location>
        <position position="316"/>
    </location>
    <ligand>
        <name>pyridoxal 5'-phosphate</name>
        <dbReference type="ChEBI" id="CHEBI:597326"/>
    </ligand>
</feature>
<dbReference type="Proteomes" id="UP001501433">
    <property type="component" value="Unassembled WGS sequence"/>
</dbReference>
<dbReference type="InterPro" id="IPR010111">
    <property type="entry name" value="Kynureninase"/>
</dbReference>
<comment type="cofactor">
    <cofactor evidence="4 6">
        <name>pyridoxal 5'-phosphate</name>
        <dbReference type="ChEBI" id="CHEBI:597326"/>
    </cofactor>
</comment>
<proteinExistence type="inferred from homology"/>
<keyword evidence="3 4" id="KW-0663">Pyridoxal phosphate</keyword>
<reference evidence="8" key="1">
    <citation type="journal article" date="2019" name="Int. J. Syst. Evol. Microbiol.">
        <title>The Global Catalogue of Microorganisms (GCM) 10K type strain sequencing project: providing services to taxonomists for standard genome sequencing and annotation.</title>
        <authorList>
            <consortium name="The Broad Institute Genomics Platform"/>
            <consortium name="The Broad Institute Genome Sequencing Center for Infectious Disease"/>
            <person name="Wu L."/>
            <person name="Ma J."/>
        </authorList>
    </citation>
    <scope>NUCLEOTIDE SEQUENCE [LARGE SCALE GENOMIC DNA]</scope>
    <source>
        <strain evidence="8">JCM 18325</strain>
    </source>
</reference>
<dbReference type="InterPro" id="IPR015422">
    <property type="entry name" value="PyrdxlP-dep_Trfase_small"/>
</dbReference>
<dbReference type="EC" id="3.7.1.3" evidence="4 5"/>
<dbReference type="EMBL" id="BAABJW010000003">
    <property type="protein sequence ID" value="GAA4812505.1"/>
    <property type="molecule type" value="Genomic_DNA"/>
</dbReference>
<evidence type="ECO:0000256" key="2">
    <source>
        <dbReference type="ARBA" id="ARBA00022801"/>
    </source>
</evidence>
<name>A0ABP9CN50_9FLAO</name>
<comment type="catalytic activity">
    <reaction evidence="4 6">
        <text>L-kynurenine + H2O = anthranilate + L-alanine + H(+)</text>
        <dbReference type="Rhea" id="RHEA:16813"/>
        <dbReference type="ChEBI" id="CHEBI:15377"/>
        <dbReference type="ChEBI" id="CHEBI:15378"/>
        <dbReference type="ChEBI" id="CHEBI:16567"/>
        <dbReference type="ChEBI" id="CHEBI:57959"/>
        <dbReference type="ChEBI" id="CHEBI:57972"/>
        <dbReference type="EC" id="3.7.1.3"/>
    </reaction>
</comment>
<comment type="function">
    <text evidence="4 6">Catalyzes the cleavage of L-kynurenine (L-Kyn) and L-3-hydroxykynurenine (L-3OHKyn) into anthranilic acid (AA) and 3-hydroxyanthranilic acid (3-OHAA), respectively.</text>
</comment>
<evidence type="ECO:0000256" key="3">
    <source>
        <dbReference type="ARBA" id="ARBA00022898"/>
    </source>
</evidence>
<sequence length="435" mass="49889">MLIFVRNRKPITLSNYKSDLKFALELDQNDALKSYRNQFHIPKDKRGNELIYMTGNSLGLQPKQTKSYVNQELDDWANLGVEGHTDAKNPWLTYHEFLTESMAKVVGAKPIEVVVMNTLTANLHFMMVSFYQPTKKRYKILIESDAFPSDKYAVESQLRHHGFDDQEGLILWKPRKGKELLNYQDLETILEEQGEEIALILIGGVNYYTGQFFDLKRITILGHKYGCKVGFDCAHGAGNVALNLHDCGADFAVWCTYKYLNSGPGSLGGCFVHERHAFKKDLNRFTGWWSHNKQTRFNMRGEFDQLSGAEGWQLSNPPILSMAAIKASLDMFHQVGTEKLIEKSKKLTDYFEFLLNELGEDTIRIITPKNSEERGCQLSIQVKNADKSLHHKLTESGVISDWREPDVIRCAPVPFYNSFEDVYRLVEKLKLILNE</sequence>
<comment type="pathway">
    <text evidence="4 6">Cofactor biosynthesis; NAD(+) biosynthesis; quinolinate from L-kynurenine: step 2/3.</text>
</comment>
<dbReference type="PANTHER" id="PTHR14084:SF0">
    <property type="entry name" value="KYNURENINASE"/>
    <property type="match status" value="1"/>
</dbReference>
<evidence type="ECO:0000256" key="6">
    <source>
        <dbReference type="PIRNR" id="PIRNR038800"/>
    </source>
</evidence>
<feature type="binding site" evidence="4">
    <location>
        <position position="119"/>
    </location>
    <ligand>
        <name>pyridoxal 5'-phosphate</name>
        <dbReference type="ChEBI" id="CHEBI:597326"/>
    </ligand>
</feature>
<comment type="catalytic activity">
    <reaction evidence="6">
        <text>3-hydroxy-L-kynurenine + H2O = 3-hydroxyanthranilate + L-alanine + H(+)</text>
        <dbReference type="Rhea" id="RHEA:25143"/>
        <dbReference type="ChEBI" id="CHEBI:15377"/>
        <dbReference type="ChEBI" id="CHEBI:15378"/>
        <dbReference type="ChEBI" id="CHEBI:36559"/>
        <dbReference type="ChEBI" id="CHEBI:57972"/>
        <dbReference type="ChEBI" id="CHEBI:58125"/>
        <dbReference type="EC" id="3.7.1.3"/>
    </reaction>
</comment>
<organism evidence="7 8">
    <name type="scientific">Litoribaculum gwangyangense</name>
    <dbReference type="NCBI Taxonomy" id="1130722"/>
    <lineage>
        <taxon>Bacteria</taxon>
        <taxon>Pseudomonadati</taxon>
        <taxon>Bacteroidota</taxon>
        <taxon>Flavobacteriia</taxon>
        <taxon>Flavobacteriales</taxon>
        <taxon>Flavobacteriaceae</taxon>
        <taxon>Litoribaculum</taxon>
    </lineage>
</organism>
<dbReference type="InterPro" id="IPR015421">
    <property type="entry name" value="PyrdxlP-dep_Trfase_major"/>
</dbReference>
<dbReference type="HAMAP" id="MF_01970">
    <property type="entry name" value="Kynureninase"/>
    <property type="match status" value="1"/>
</dbReference>
<dbReference type="NCBIfam" id="TIGR01814">
    <property type="entry name" value="kynureninase"/>
    <property type="match status" value="1"/>
</dbReference>
<evidence type="ECO:0000313" key="7">
    <source>
        <dbReference type="EMBL" id="GAA4812505.1"/>
    </source>
</evidence>
<feature type="binding site" evidence="4">
    <location>
        <position position="288"/>
    </location>
    <ligand>
        <name>pyridoxal 5'-phosphate</name>
        <dbReference type="ChEBI" id="CHEBI:597326"/>
    </ligand>
</feature>
<comment type="pathway">
    <text evidence="4 6">Amino-acid degradation; L-kynurenine degradation; L-alanine and anthranilate from L-kynurenine: step 1/1.</text>
</comment>
<protein>
    <recommendedName>
        <fullName evidence="4 5">Kynureninase</fullName>
        <ecNumber evidence="4 5">3.7.1.3</ecNumber>
    </recommendedName>
    <alternativeName>
        <fullName evidence="4">L-kynurenine hydrolase</fullName>
    </alternativeName>
</protein>